<proteinExistence type="predicted"/>
<feature type="compositionally biased region" description="Basic and acidic residues" evidence="1">
    <location>
        <begin position="57"/>
        <end position="67"/>
    </location>
</feature>
<reference evidence="2 3" key="1">
    <citation type="submission" date="2024-09" db="EMBL/GenBank/DDBJ databases">
        <authorList>
            <person name="Sun Q."/>
            <person name="Mori K."/>
        </authorList>
    </citation>
    <scope>NUCLEOTIDE SEQUENCE [LARGE SCALE GENOMIC DNA]</scope>
    <source>
        <strain evidence="2 3">CCM 7609</strain>
    </source>
</reference>
<sequence>MSPTAQLALEQAVQGKRKRLCCFIGRVVINLSAALGRIRPCCSLAPPQARPGLEADPASRRSPGDKGGRHWLGICGATDRQSSCHEHSACSVADQCHQLFAVALLGTKCSLRCDDGALMTLGRS</sequence>
<accession>A0ABV5GA16</accession>
<evidence type="ECO:0000256" key="1">
    <source>
        <dbReference type="SAM" id="MobiDB-lite"/>
    </source>
</evidence>
<dbReference type="EMBL" id="JBHMFI010000029">
    <property type="protein sequence ID" value="MFB9075785.1"/>
    <property type="molecule type" value="Genomic_DNA"/>
</dbReference>
<name>A0ABV5GA16_9MICC</name>
<feature type="region of interest" description="Disordered" evidence="1">
    <location>
        <begin position="48"/>
        <end position="67"/>
    </location>
</feature>
<dbReference type="Proteomes" id="UP001589575">
    <property type="component" value="Unassembled WGS sequence"/>
</dbReference>
<evidence type="ECO:0000313" key="3">
    <source>
        <dbReference type="Proteomes" id="UP001589575"/>
    </source>
</evidence>
<evidence type="ECO:0000313" key="2">
    <source>
        <dbReference type="EMBL" id="MFB9075785.1"/>
    </source>
</evidence>
<gene>
    <name evidence="2" type="ORF">ACFFX0_33400</name>
</gene>
<protein>
    <submittedName>
        <fullName evidence="2">Uncharacterized protein</fullName>
    </submittedName>
</protein>
<organism evidence="2 3">
    <name type="scientific">Citricoccus parietis</name>
    <dbReference type="NCBI Taxonomy" id="592307"/>
    <lineage>
        <taxon>Bacteria</taxon>
        <taxon>Bacillati</taxon>
        <taxon>Actinomycetota</taxon>
        <taxon>Actinomycetes</taxon>
        <taxon>Micrococcales</taxon>
        <taxon>Micrococcaceae</taxon>
        <taxon>Citricoccus</taxon>
    </lineage>
</organism>
<keyword evidence="3" id="KW-1185">Reference proteome</keyword>
<comment type="caution">
    <text evidence="2">The sequence shown here is derived from an EMBL/GenBank/DDBJ whole genome shotgun (WGS) entry which is preliminary data.</text>
</comment>